<dbReference type="AlphaFoldDB" id="A0A858RAB8"/>
<dbReference type="InterPro" id="IPR002937">
    <property type="entry name" value="Amino_oxidase"/>
</dbReference>
<dbReference type="SUPFAM" id="SSF51905">
    <property type="entry name" value="FAD/NAD(P)-binding domain"/>
    <property type="match status" value="1"/>
</dbReference>
<dbReference type="GO" id="GO:0016491">
    <property type="term" value="F:oxidoreductase activity"/>
    <property type="evidence" value="ECO:0007669"/>
    <property type="project" value="InterPro"/>
</dbReference>
<evidence type="ECO:0000259" key="2">
    <source>
        <dbReference type="Pfam" id="PF01593"/>
    </source>
</evidence>
<dbReference type="KEGG" id="acru:HHL28_15535"/>
<evidence type="ECO:0000256" key="1">
    <source>
        <dbReference type="SAM" id="MobiDB-lite"/>
    </source>
</evidence>
<dbReference type="Pfam" id="PF13450">
    <property type="entry name" value="NAD_binding_8"/>
    <property type="match status" value="1"/>
</dbReference>
<evidence type="ECO:0000313" key="3">
    <source>
        <dbReference type="EMBL" id="QJE74301.1"/>
    </source>
</evidence>
<protein>
    <submittedName>
        <fullName evidence="3">NAD(P)-binding protein</fullName>
    </submittedName>
</protein>
<accession>A0A858RAB8</accession>
<dbReference type="InterPro" id="IPR036188">
    <property type="entry name" value="FAD/NAD-bd_sf"/>
</dbReference>
<dbReference type="EMBL" id="CP051775">
    <property type="protein sequence ID" value="QJE74301.1"/>
    <property type="molecule type" value="Genomic_DNA"/>
</dbReference>
<dbReference type="PANTHER" id="PTHR16128:SF5">
    <property type="entry name" value="FAD_NAD(P)-BINDING OXIDOREDUCTASE FAMILY PROTEIN"/>
    <property type="match status" value="1"/>
</dbReference>
<feature type="compositionally biased region" description="Pro residues" evidence="1">
    <location>
        <begin position="199"/>
        <end position="208"/>
    </location>
</feature>
<dbReference type="Proteomes" id="UP000501891">
    <property type="component" value="Chromosome"/>
</dbReference>
<dbReference type="Gene3D" id="3.50.50.60">
    <property type="entry name" value="FAD/NAD(P)-binding domain"/>
    <property type="match status" value="2"/>
</dbReference>
<sequence>MPSAPTTAIIGAGLSGLACARALLSAGLPARVFDKGRGPGGRLSTRRVGDWRFDHGGQYLTARDPAFRAVMNTLIRDGHAAPWPGRLVRLHPDGRVEDSPGERFVGLPGMNGLVKALADGLDVTWSLRVSTAARTAAGWHLVAEDGTDLGTYDRLVVAVPSPQAMPFLEGAAPALAAQAAAATMAPCWTAMLALPPAPTPPGPAPSWPGPAGTTAPSPGWPAMGPSPAAATWTPGSCTPPPHGRQGTWRRRRSRCCLPSCPPSAP</sequence>
<feature type="region of interest" description="Disordered" evidence="1">
    <location>
        <begin position="199"/>
        <end position="265"/>
    </location>
</feature>
<dbReference type="Pfam" id="PF01593">
    <property type="entry name" value="Amino_oxidase"/>
    <property type="match status" value="1"/>
</dbReference>
<reference evidence="3" key="1">
    <citation type="submission" date="2020-04" db="EMBL/GenBank/DDBJ databases">
        <title>A desert anoxygenic phototrophic bacterium fixes CO2 using RubisCO under aerobic conditions.</title>
        <authorList>
            <person name="Tang K."/>
        </authorList>
    </citation>
    <scope>NUCLEOTIDE SEQUENCE [LARGE SCALE GENOMIC DNA]</scope>
    <source>
        <strain evidence="3">MIMtkB3</strain>
    </source>
</reference>
<keyword evidence="4" id="KW-1185">Reference proteome</keyword>
<proteinExistence type="predicted"/>
<dbReference type="PANTHER" id="PTHR16128">
    <property type="entry name" value="FAD/NAD(P)-BINDING OXIDOREDUCTASE FAMILY PROTEIN"/>
    <property type="match status" value="1"/>
</dbReference>
<organism evidence="3 4">
    <name type="scientific">Aerophototrophica crusticola</name>
    <dbReference type="NCBI Taxonomy" id="1709002"/>
    <lineage>
        <taxon>Bacteria</taxon>
        <taxon>Pseudomonadati</taxon>
        <taxon>Pseudomonadota</taxon>
        <taxon>Alphaproteobacteria</taxon>
        <taxon>Rhodospirillales</taxon>
        <taxon>Rhodospirillaceae</taxon>
        <taxon>Aerophototrophica</taxon>
    </lineage>
</organism>
<feature type="compositionally biased region" description="Low complexity" evidence="1">
    <location>
        <begin position="209"/>
        <end position="222"/>
    </location>
</feature>
<evidence type="ECO:0000313" key="4">
    <source>
        <dbReference type="Proteomes" id="UP000501891"/>
    </source>
</evidence>
<name>A0A858RAB8_9PROT</name>
<feature type="domain" description="Amine oxidase" evidence="2">
    <location>
        <begin position="97"/>
        <end position="181"/>
    </location>
</feature>
<gene>
    <name evidence="3" type="ORF">HHL28_15535</name>
</gene>